<dbReference type="PANTHER" id="PTHR43792:SF1">
    <property type="entry name" value="N-ACETYLTRANSFERASE DOMAIN-CONTAINING PROTEIN"/>
    <property type="match status" value="1"/>
</dbReference>
<dbReference type="GO" id="GO:0016747">
    <property type="term" value="F:acyltransferase activity, transferring groups other than amino-acyl groups"/>
    <property type="evidence" value="ECO:0007669"/>
    <property type="project" value="InterPro"/>
</dbReference>
<dbReference type="EMBL" id="CP053892">
    <property type="protein sequence ID" value="QKG19963.1"/>
    <property type="molecule type" value="Genomic_DNA"/>
</dbReference>
<evidence type="ECO:0000259" key="1">
    <source>
        <dbReference type="PROSITE" id="PS51186"/>
    </source>
</evidence>
<dbReference type="CDD" id="cd04301">
    <property type="entry name" value="NAT_SF"/>
    <property type="match status" value="1"/>
</dbReference>
<name>A0A7D3ZJL7_ACTVE</name>
<dbReference type="InterPro" id="IPR016181">
    <property type="entry name" value="Acyl_CoA_acyltransferase"/>
</dbReference>
<protein>
    <submittedName>
        <fullName evidence="2">N-acetyltransferase GCN5</fullName>
    </submittedName>
</protein>
<gene>
    <name evidence="2" type="ORF">ACTIVE_1599</name>
</gene>
<dbReference type="Gene3D" id="3.40.630.30">
    <property type="match status" value="1"/>
</dbReference>
<evidence type="ECO:0000313" key="2">
    <source>
        <dbReference type="EMBL" id="QKG19963.1"/>
    </source>
</evidence>
<dbReference type="AlphaFoldDB" id="A0A7D3ZJL7"/>
<dbReference type="InterPro" id="IPR051531">
    <property type="entry name" value="N-acetyltransferase"/>
</dbReference>
<proteinExistence type="predicted"/>
<dbReference type="Proteomes" id="UP000501240">
    <property type="component" value="Chromosome"/>
</dbReference>
<dbReference type="InterPro" id="IPR000182">
    <property type="entry name" value="GNAT_dom"/>
</dbReference>
<dbReference type="Pfam" id="PF13302">
    <property type="entry name" value="Acetyltransf_3"/>
    <property type="match status" value="1"/>
</dbReference>
<dbReference type="SUPFAM" id="SSF55729">
    <property type="entry name" value="Acyl-CoA N-acyltransferases (Nat)"/>
    <property type="match status" value="1"/>
</dbReference>
<sequence>MSPRLSASMRPMRHPLDTLDWPVSTERLLLRRATPDDLDATWVFRQLPETHEWVVAATTTYDHYRERFLQKERLADLLIVELDGRVIGDLTLQVQDAWAQEEVADQAKSVQGELGWTLDPSYGGKGYATEAVRALIDIAFGRLGLRRLHAECFYDNEPSWRLMERVGMRREQHTVKDSLHRTKGWLDGLSYAILAEEWTAPE</sequence>
<keyword evidence="2" id="KW-0808">Transferase</keyword>
<feature type="domain" description="N-acetyltransferase" evidence="1">
    <location>
        <begin position="28"/>
        <end position="196"/>
    </location>
</feature>
<dbReference type="PROSITE" id="PS51186">
    <property type="entry name" value="GNAT"/>
    <property type="match status" value="1"/>
</dbReference>
<dbReference type="PANTHER" id="PTHR43792">
    <property type="entry name" value="GNAT FAMILY, PUTATIVE (AFU_ORTHOLOGUE AFUA_3G00765)-RELATED-RELATED"/>
    <property type="match status" value="1"/>
</dbReference>
<organism evidence="2 3">
    <name type="scientific">Actinomadura verrucosospora</name>
    <dbReference type="NCBI Taxonomy" id="46165"/>
    <lineage>
        <taxon>Bacteria</taxon>
        <taxon>Bacillati</taxon>
        <taxon>Actinomycetota</taxon>
        <taxon>Actinomycetes</taxon>
        <taxon>Streptosporangiales</taxon>
        <taxon>Thermomonosporaceae</taxon>
        <taxon>Actinomadura</taxon>
    </lineage>
</organism>
<evidence type="ECO:0000313" key="3">
    <source>
        <dbReference type="Proteomes" id="UP000501240"/>
    </source>
</evidence>
<reference evidence="2 3" key="1">
    <citation type="submission" date="2020-05" db="EMBL/GenBank/DDBJ databases">
        <title>Actinomadura verrucosospora NRRL-B18236 (PFL_A860) Genome sequencing and assembly.</title>
        <authorList>
            <person name="Samborskyy M."/>
        </authorList>
    </citation>
    <scope>NUCLEOTIDE SEQUENCE [LARGE SCALE GENOMIC DNA]</scope>
    <source>
        <strain evidence="2 3">NRRL:B18236</strain>
    </source>
</reference>
<accession>A0A7D3ZJL7</accession>
<keyword evidence="3" id="KW-1185">Reference proteome</keyword>